<dbReference type="FunFam" id="3.30.420.40:FF:000058">
    <property type="entry name" value="Putative actin-related protein 5"/>
    <property type="match status" value="1"/>
</dbReference>
<keyword evidence="3" id="KW-0805">Transcription regulation</keyword>
<dbReference type="FunFam" id="3.30.420.40:FF:000122">
    <property type="entry name" value="ARP5 actin-related protein 5 homolog"/>
    <property type="match status" value="1"/>
</dbReference>
<keyword evidence="4" id="KW-0175">Coiled coil</keyword>
<keyword evidence="6" id="KW-0539">Nucleus</keyword>
<evidence type="ECO:0000256" key="2">
    <source>
        <dbReference type="ARBA" id="ARBA00022763"/>
    </source>
</evidence>
<accession>A0A9W8BBX0</accession>
<keyword evidence="5" id="KW-0804">Transcription</keyword>
<reference evidence="9" key="1">
    <citation type="submission" date="2022-07" db="EMBL/GenBank/DDBJ databases">
        <title>Phylogenomic reconstructions and comparative analyses of Kickxellomycotina fungi.</title>
        <authorList>
            <person name="Reynolds N.K."/>
            <person name="Stajich J.E."/>
            <person name="Barry K."/>
            <person name="Grigoriev I.V."/>
            <person name="Crous P."/>
            <person name="Smith M.E."/>
        </authorList>
    </citation>
    <scope>NUCLEOTIDE SEQUENCE</scope>
    <source>
        <strain evidence="9">RSA 567</strain>
    </source>
</reference>
<dbReference type="AlphaFoldDB" id="A0A9W8BBX0"/>
<organism evidence="9 10">
    <name type="scientific">Dimargaris verticillata</name>
    <dbReference type="NCBI Taxonomy" id="2761393"/>
    <lineage>
        <taxon>Eukaryota</taxon>
        <taxon>Fungi</taxon>
        <taxon>Fungi incertae sedis</taxon>
        <taxon>Zoopagomycota</taxon>
        <taxon>Kickxellomycotina</taxon>
        <taxon>Dimargaritomycetes</taxon>
        <taxon>Dimargaritales</taxon>
        <taxon>Dimargaritaceae</taxon>
        <taxon>Dimargaris</taxon>
    </lineage>
</organism>
<keyword evidence="10" id="KW-1185">Reference proteome</keyword>
<dbReference type="OrthoDB" id="7340501at2759"/>
<evidence type="ECO:0000313" key="9">
    <source>
        <dbReference type="EMBL" id="KAJ1984896.1"/>
    </source>
</evidence>
<dbReference type="EMBL" id="JANBQB010000008">
    <property type="protein sequence ID" value="KAJ1984896.1"/>
    <property type="molecule type" value="Genomic_DNA"/>
</dbReference>
<dbReference type="Gene3D" id="3.90.640.10">
    <property type="entry name" value="Actin, Chain A, domain 4"/>
    <property type="match status" value="2"/>
</dbReference>
<name>A0A9W8BBX0_9FUNG</name>
<evidence type="ECO:0000256" key="5">
    <source>
        <dbReference type="ARBA" id="ARBA00023163"/>
    </source>
</evidence>
<comment type="similarity">
    <text evidence="7">Belongs to the actin family.</text>
</comment>
<evidence type="ECO:0000256" key="1">
    <source>
        <dbReference type="ARBA" id="ARBA00004123"/>
    </source>
</evidence>
<dbReference type="InterPro" id="IPR004000">
    <property type="entry name" value="Actin"/>
</dbReference>
<evidence type="ECO:0000256" key="6">
    <source>
        <dbReference type="ARBA" id="ARBA00023242"/>
    </source>
</evidence>
<keyword evidence="2" id="KW-0227">DNA damage</keyword>
<feature type="compositionally biased region" description="Basic and acidic residues" evidence="8">
    <location>
        <begin position="422"/>
        <end position="449"/>
    </location>
</feature>
<feature type="compositionally biased region" description="Low complexity" evidence="8">
    <location>
        <begin position="515"/>
        <end position="531"/>
    </location>
</feature>
<dbReference type="SMART" id="SM00268">
    <property type="entry name" value="ACTIN"/>
    <property type="match status" value="1"/>
</dbReference>
<evidence type="ECO:0000313" key="10">
    <source>
        <dbReference type="Proteomes" id="UP001151582"/>
    </source>
</evidence>
<dbReference type="InterPro" id="IPR043129">
    <property type="entry name" value="ATPase_NBD"/>
</dbReference>
<sequence length="770" mass="87442">MADQPLAPQVYKVSEEPPIIDLLQPQTDYADTYQGTNTPLVIDFGSWRCRAGWAAAIPEQPALNFENAVAKYKDRRSNQAKQSVVVGDDLYADLAGRLTVKPSFDGGAICNSEPFESVLDYTLLQLGIQTDRVYHPILMTEPLCAPFYHRKLVSELLFEGYGAPSVIYGVDSLYSHHHNGSDTSSDALIISAGHTSTQLIPYVDGRARLDMSKRLTFGGNQCVEEMLKLMQLKYPTFPTKVTPYHASYMVHNHTYFATNYRAELQAYRGRDFLTTHDRVIQFPYTVVVPETKSEEEIERLASKRREQMKRMQEIAAKNRLDKLMRNEEDLDTFTKLKLGKKQDSKAAFLEKLKSAGFRNEVELDQEVKRLEASIEKAHNKDLGVDKTEEKPPHCPLLEVPDEDLSEADKKEKRKQRLLKAGFDARERARHAKEEARIHQEEQAQKDEEWRLSRPNEWLDALKAKRLELKSKMQKREQLKQQLADRRSHASQLRMKSISALAAADGTTPLPGVSPSTSATSAEVGSAAVGAAGRRRKRGPTEDTFGADDSDWAVYREISKEEGSDEEEEEENDQVQLIQYEELLRKHDPKYLDNLVRAEKARIQKNVMYQFTRGVSDVPDPDSPDETAQQYQLHLNVERIKVPEMLFQPSIIGIEQAGLLEVMDHTLCQLSSQHGVQIRKFFVTGGSSLIPNLSNRLQVGIRSLLPVGSPFEVIQARDPVLDAWRGAAQWAHELQATNAWNQYAVTRADYDECGPQYLKEHPMGNRFYQPQ</sequence>
<evidence type="ECO:0000256" key="4">
    <source>
        <dbReference type="ARBA" id="ARBA00023054"/>
    </source>
</evidence>
<dbReference type="SUPFAM" id="SSF53067">
    <property type="entry name" value="Actin-like ATPase domain"/>
    <property type="match status" value="2"/>
</dbReference>
<evidence type="ECO:0000256" key="8">
    <source>
        <dbReference type="SAM" id="MobiDB-lite"/>
    </source>
</evidence>
<comment type="caution">
    <text evidence="9">The sequence shown here is derived from an EMBL/GenBank/DDBJ whole genome shotgun (WGS) entry which is preliminary data.</text>
</comment>
<dbReference type="Proteomes" id="UP001151582">
    <property type="component" value="Unassembled WGS sequence"/>
</dbReference>
<dbReference type="GO" id="GO:0005634">
    <property type="term" value="C:nucleus"/>
    <property type="evidence" value="ECO:0007669"/>
    <property type="project" value="UniProtKB-SubCell"/>
</dbReference>
<comment type="subcellular location">
    <subcellularLocation>
        <location evidence="1">Nucleus</location>
    </subcellularLocation>
</comment>
<feature type="region of interest" description="Disordered" evidence="8">
    <location>
        <begin position="504"/>
        <end position="552"/>
    </location>
</feature>
<evidence type="ECO:0000256" key="3">
    <source>
        <dbReference type="ARBA" id="ARBA00023015"/>
    </source>
</evidence>
<dbReference type="Pfam" id="PF00022">
    <property type="entry name" value="Actin"/>
    <property type="match status" value="2"/>
</dbReference>
<protein>
    <submittedName>
        <fullName evidence="9">Nuclear actin-protein involved in chromatin remodeling</fullName>
    </submittedName>
</protein>
<feature type="region of interest" description="Disordered" evidence="8">
    <location>
        <begin position="384"/>
        <end position="449"/>
    </location>
</feature>
<evidence type="ECO:0000256" key="7">
    <source>
        <dbReference type="RuleBase" id="RU000487"/>
    </source>
</evidence>
<gene>
    <name evidence="9" type="primary">ARP5</name>
    <name evidence="9" type="ORF">H4R34_000347</name>
</gene>
<dbReference type="GO" id="GO:0006974">
    <property type="term" value="P:DNA damage response"/>
    <property type="evidence" value="ECO:0007669"/>
    <property type="project" value="UniProtKB-KW"/>
</dbReference>
<dbReference type="Gene3D" id="2.30.36.70">
    <property type="entry name" value="Actin, Chain A, domain 2"/>
    <property type="match status" value="1"/>
</dbReference>
<dbReference type="CDD" id="cd10211">
    <property type="entry name" value="ASKHA_NBD_Arp5"/>
    <property type="match status" value="1"/>
</dbReference>
<proteinExistence type="inferred from homology"/>
<dbReference type="Gene3D" id="3.30.420.40">
    <property type="match status" value="4"/>
</dbReference>
<dbReference type="PANTHER" id="PTHR11937">
    <property type="entry name" value="ACTIN"/>
    <property type="match status" value="1"/>
</dbReference>